<evidence type="ECO:0000256" key="1">
    <source>
        <dbReference type="ARBA" id="ARBA00001974"/>
    </source>
</evidence>
<keyword evidence="13" id="KW-0413">Isomerase</keyword>
<dbReference type="Gene3D" id="3.50.50.60">
    <property type="entry name" value="FAD/NAD(P)-binding domain"/>
    <property type="match status" value="1"/>
</dbReference>
<dbReference type="PROSITE" id="PS51379">
    <property type="entry name" value="4FE4S_FER_2"/>
    <property type="match status" value="1"/>
</dbReference>
<protein>
    <recommendedName>
        <fullName evidence="17">Cholesterol oxidase</fullName>
        <ecNumber evidence="16">1.1.3.6</ecNumber>
        <ecNumber evidence="14">5.3.3.1</ecNumber>
    </recommendedName>
    <alternativeName>
        <fullName evidence="18">Cholesterol isomerase</fullName>
    </alternativeName>
</protein>
<accession>A0A2S9YEI6</accession>
<keyword evidence="10" id="KW-0443">Lipid metabolism</keyword>
<evidence type="ECO:0000256" key="2">
    <source>
        <dbReference type="ARBA" id="ARBA00010790"/>
    </source>
</evidence>
<comment type="similarity">
    <text evidence="2">Belongs to the GMC oxidoreductase family.</text>
</comment>
<evidence type="ECO:0000256" key="15">
    <source>
        <dbReference type="ARBA" id="ARBA00049645"/>
    </source>
</evidence>
<evidence type="ECO:0000259" key="19">
    <source>
        <dbReference type="PROSITE" id="PS51379"/>
    </source>
</evidence>
<dbReference type="InterPro" id="IPR036188">
    <property type="entry name" value="FAD/NAD-bd_sf"/>
</dbReference>
<dbReference type="InterPro" id="IPR052542">
    <property type="entry name" value="Cholesterol_Oxidase"/>
</dbReference>
<dbReference type="GO" id="GO:0046872">
    <property type="term" value="F:metal ion binding"/>
    <property type="evidence" value="ECO:0007669"/>
    <property type="project" value="UniProtKB-KW"/>
</dbReference>
<dbReference type="Proteomes" id="UP000237968">
    <property type="component" value="Unassembled WGS sequence"/>
</dbReference>
<dbReference type="GO" id="GO:0004769">
    <property type="term" value="F:steroid Delta-isomerase activity"/>
    <property type="evidence" value="ECO:0007669"/>
    <property type="project" value="UniProtKB-EC"/>
</dbReference>
<keyword evidence="21" id="KW-1185">Reference proteome</keyword>
<comment type="cofactor">
    <cofactor evidence="1">
        <name>FAD</name>
        <dbReference type="ChEBI" id="CHEBI:57692"/>
    </cofactor>
</comment>
<dbReference type="GO" id="GO:0051536">
    <property type="term" value="F:iron-sulfur cluster binding"/>
    <property type="evidence" value="ECO:0007669"/>
    <property type="project" value="UniProtKB-KW"/>
</dbReference>
<dbReference type="Pfam" id="PF13450">
    <property type="entry name" value="NAD_binding_8"/>
    <property type="match status" value="1"/>
</dbReference>
<keyword evidence="6" id="KW-0274">FAD</keyword>
<dbReference type="Gene3D" id="3.30.410.10">
    <property type="entry name" value="Cholesterol Oxidase, domain 2"/>
    <property type="match status" value="1"/>
</dbReference>
<proteinExistence type="inferred from homology"/>
<dbReference type="GO" id="GO:0008203">
    <property type="term" value="P:cholesterol metabolic process"/>
    <property type="evidence" value="ECO:0007669"/>
    <property type="project" value="UniProtKB-KW"/>
</dbReference>
<evidence type="ECO:0000256" key="6">
    <source>
        <dbReference type="ARBA" id="ARBA00022827"/>
    </source>
</evidence>
<evidence type="ECO:0000256" key="12">
    <source>
        <dbReference type="ARBA" id="ARBA00023221"/>
    </source>
</evidence>
<dbReference type="EMBL" id="PVNK01000079">
    <property type="protein sequence ID" value="PRQ03538.1"/>
    <property type="molecule type" value="Genomic_DNA"/>
</dbReference>
<dbReference type="AlphaFoldDB" id="A0A2S9YEI6"/>
<keyword evidence="11" id="KW-1207">Sterol metabolism</keyword>
<keyword evidence="3" id="KW-0153">Cholesterol metabolism</keyword>
<evidence type="ECO:0000256" key="9">
    <source>
        <dbReference type="ARBA" id="ARBA00023014"/>
    </source>
</evidence>
<evidence type="ECO:0000256" key="11">
    <source>
        <dbReference type="ARBA" id="ARBA00023166"/>
    </source>
</evidence>
<comment type="caution">
    <text evidence="20">The sequence shown here is derived from an EMBL/GenBank/DDBJ whole genome shotgun (WGS) entry which is preliminary data.</text>
</comment>
<dbReference type="PROSITE" id="PS00198">
    <property type="entry name" value="4FE4S_FER_1"/>
    <property type="match status" value="1"/>
</dbReference>
<dbReference type="EC" id="1.1.3.6" evidence="16"/>
<evidence type="ECO:0000313" key="21">
    <source>
        <dbReference type="Proteomes" id="UP000237968"/>
    </source>
</evidence>
<evidence type="ECO:0000256" key="8">
    <source>
        <dbReference type="ARBA" id="ARBA00023004"/>
    </source>
</evidence>
<evidence type="ECO:0000256" key="13">
    <source>
        <dbReference type="ARBA" id="ARBA00023235"/>
    </source>
</evidence>
<evidence type="ECO:0000256" key="10">
    <source>
        <dbReference type="ARBA" id="ARBA00023098"/>
    </source>
</evidence>
<keyword evidence="4" id="KW-0285">Flavoprotein</keyword>
<gene>
    <name evidence="20" type="primary">choD_1</name>
    <name evidence="20" type="ORF">ENSA5_14700</name>
</gene>
<dbReference type="Pfam" id="PF05199">
    <property type="entry name" value="GMC_oxred_C"/>
    <property type="match status" value="1"/>
</dbReference>
<dbReference type="PANTHER" id="PTHR47470:SF1">
    <property type="entry name" value="FAD-DEPENDENT OXIDOREDUCTASE 2 FAD BINDING DOMAIN-CONTAINING PROTEIN"/>
    <property type="match status" value="1"/>
</dbReference>
<dbReference type="InterPro" id="IPR017900">
    <property type="entry name" value="4Fe4S_Fe_S_CS"/>
</dbReference>
<evidence type="ECO:0000256" key="14">
    <source>
        <dbReference type="ARBA" id="ARBA00038856"/>
    </source>
</evidence>
<dbReference type="InterPro" id="IPR017896">
    <property type="entry name" value="4Fe4S_Fe-S-bd"/>
</dbReference>
<sequence>MVEAVSRGIVDAVDADRFDVMVVGTGFGGSATAARLAEGGMRVLMFERGPWWGPAGEQLARDRGVRRSWPRGVVGSRKFVRNVRVARGRVARELSVNHDGLFEVHRFERLVTVAGSGVGGGSLVYTNIQAEPGPDFFDAFPAELDAAELAPHYQRVRAMLRPAPVPQRPAKNRAFERAVDEAGGARPTYPDLAIAWGKDPAHPQRVVNAAGVTQTTCIHCGECVLGCPTLAKTTMDLTYVAAALQAGAQLRALAEVVAVGELPAARGGGYELRYIDHRDGEGRQHRAVADKLVLAAGTLNTLRLLFAARDRHRSLTRLPMTLGHGFSPNADLGALFVAARAHLHDSGAGPSSNAYLRVPEHGDGPLRYLVGEAGLPLSALPLPKIVQRLLGTSGLLLAMGADASTGALGFDGEFLRTEVGRDLDPEIFEAIESEAARISAAYRPRLAWINAPSGRGKRGIASVHPLGGAGIGSHPGDGVVDHRGEVFGHPGLFVADGSLYPRAPGIPPSMTIAALAERQAALMLGG</sequence>
<dbReference type="InterPro" id="IPR007867">
    <property type="entry name" value="GMC_OxRtase_C"/>
</dbReference>
<evidence type="ECO:0000256" key="7">
    <source>
        <dbReference type="ARBA" id="ARBA00023002"/>
    </source>
</evidence>
<feature type="domain" description="4Fe-4S ferredoxin-type" evidence="19">
    <location>
        <begin position="208"/>
        <end position="237"/>
    </location>
</feature>
<evidence type="ECO:0000256" key="17">
    <source>
        <dbReference type="ARBA" id="ARBA00049744"/>
    </source>
</evidence>
<evidence type="ECO:0000256" key="18">
    <source>
        <dbReference type="ARBA" id="ARBA00049778"/>
    </source>
</evidence>
<keyword evidence="9" id="KW-0411">Iron-sulfur</keyword>
<dbReference type="EC" id="5.3.3.1" evidence="14"/>
<evidence type="ECO:0000256" key="16">
    <source>
        <dbReference type="ARBA" id="ARBA00049723"/>
    </source>
</evidence>
<keyword evidence="12" id="KW-0753">Steroid metabolism</keyword>
<dbReference type="SUPFAM" id="SSF51905">
    <property type="entry name" value="FAD/NAD(P)-binding domain"/>
    <property type="match status" value="1"/>
</dbReference>
<evidence type="ECO:0000256" key="3">
    <source>
        <dbReference type="ARBA" id="ARBA00022548"/>
    </source>
</evidence>
<dbReference type="GO" id="GO:0016995">
    <property type="term" value="F:cholesterol oxidase activity"/>
    <property type="evidence" value="ECO:0007669"/>
    <property type="project" value="UniProtKB-EC"/>
</dbReference>
<name>A0A2S9YEI6_9BACT</name>
<organism evidence="20 21">
    <name type="scientific">Enhygromyxa salina</name>
    <dbReference type="NCBI Taxonomy" id="215803"/>
    <lineage>
        <taxon>Bacteria</taxon>
        <taxon>Pseudomonadati</taxon>
        <taxon>Myxococcota</taxon>
        <taxon>Polyangia</taxon>
        <taxon>Nannocystales</taxon>
        <taxon>Nannocystaceae</taxon>
        <taxon>Enhygromyxa</taxon>
    </lineage>
</organism>
<reference evidence="20 21" key="1">
    <citation type="submission" date="2018-03" db="EMBL/GenBank/DDBJ databases">
        <title>Draft Genome Sequences of the Obligatory Marine Myxobacteria Enhygromyxa salina SWB005.</title>
        <authorList>
            <person name="Poehlein A."/>
            <person name="Moghaddam J.A."/>
            <person name="Harms H."/>
            <person name="Alanjari M."/>
            <person name="Koenig G.M."/>
            <person name="Daniel R."/>
            <person name="Schaeberle T.F."/>
        </authorList>
    </citation>
    <scope>NUCLEOTIDE SEQUENCE [LARGE SCALE GENOMIC DNA]</scope>
    <source>
        <strain evidence="20 21">SWB005</strain>
    </source>
</reference>
<keyword evidence="7 20" id="KW-0560">Oxidoreductase</keyword>
<evidence type="ECO:0000256" key="4">
    <source>
        <dbReference type="ARBA" id="ARBA00022630"/>
    </source>
</evidence>
<dbReference type="PANTHER" id="PTHR47470">
    <property type="entry name" value="CHOLESTEROL OXIDASE"/>
    <property type="match status" value="1"/>
</dbReference>
<evidence type="ECO:0000313" key="20">
    <source>
        <dbReference type="EMBL" id="PRQ03538.1"/>
    </source>
</evidence>
<evidence type="ECO:0000256" key="5">
    <source>
        <dbReference type="ARBA" id="ARBA00022723"/>
    </source>
</evidence>
<keyword evidence="5" id="KW-0479">Metal-binding</keyword>
<keyword evidence="8" id="KW-0408">Iron</keyword>
<comment type="pathway">
    <text evidence="15">Steroid metabolism; cholesterol degradation.</text>
</comment>